<feature type="compositionally biased region" description="Basic and acidic residues" evidence="1">
    <location>
        <begin position="66"/>
        <end position="82"/>
    </location>
</feature>
<feature type="domain" description="Transposase IS66 central" evidence="2">
    <location>
        <begin position="14"/>
        <end position="101"/>
    </location>
</feature>
<comment type="caution">
    <text evidence="3">The sequence shown here is derived from an EMBL/GenBank/DDBJ whole genome shotgun (WGS) entry which is preliminary data.</text>
</comment>
<gene>
    <name evidence="3" type="ORF">GALL_542180</name>
</gene>
<organism evidence="3">
    <name type="scientific">mine drainage metagenome</name>
    <dbReference type="NCBI Taxonomy" id="410659"/>
    <lineage>
        <taxon>unclassified sequences</taxon>
        <taxon>metagenomes</taxon>
        <taxon>ecological metagenomes</taxon>
    </lineage>
</organism>
<evidence type="ECO:0000256" key="1">
    <source>
        <dbReference type="SAM" id="MobiDB-lite"/>
    </source>
</evidence>
<reference evidence="3" key="1">
    <citation type="submission" date="2016-10" db="EMBL/GenBank/DDBJ databases">
        <title>Sequence of Gallionella enrichment culture.</title>
        <authorList>
            <person name="Poehlein A."/>
            <person name="Muehling M."/>
            <person name="Daniel R."/>
        </authorList>
    </citation>
    <scope>NUCLEOTIDE SEQUENCE</scope>
</reference>
<dbReference type="InterPro" id="IPR004291">
    <property type="entry name" value="Transposase_IS66_central"/>
</dbReference>
<evidence type="ECO:0000313" key="3">
    <source>
        <dbReference type="EMBL" id="OIQ64233.1"/>
    </source>
</evidence>
<dbReference type="EMBL" id="MLJW01008300">
    <property type="protein sequence ID" value="OIQ64233.1"/>
    <property type="molecule type" value="Genomic_DNA"/>
</dbReference>
<protein>
    <submittedName>
        <fullName evidence="3">Transposase IS66 family protein</fullName>
    </submittedName>
</protein>
<sequence length="104" mass="12150">MKSLLLRAVVLAGRRKALAERTRRTYLRRLDHDLNPIMVRTPTNPDGRRLRKRYGKMRSHLFTFLEHPDVPPDNNGSERELRPTATYRKVTGGFRSDWGADMFA</sequence>
<dbReference type="AlphaFoldDB" id="A0A1J5NY92"/>
<feature type="region of interest" description="Disordered" evidence="1">
    <location>
        <begin position="65"/>
        <end position="85"/>
    </location>
</feature>
<dbReference type="Pfam" id="PF03050">
    <property type="entry name" value="DDE_Tnp_IS66"/>
    <property type="match status" value="1"/>
</dbReference>
<accession>A0A1J5NY92</accession>
<name>A0A1J5NY92_9ZZZZ</name>
<proteinExistence type="predicted"/>
<evidence type="ECO:0000259" key="2">
    <source>
        <dbReference type="Pfam" id="PF03050"/>
    </source>
</evidence>